<keyword evidence="8" id="KW-1000">Mitochondrion outer membrane</keyword>
<evidence type="ECO:0000256" key="20">
    <source>
        <dbReference type="ARBA" id="ARBA00053089"/>
    </source>
</evidence>
<evidence type="ECO:0000313" key="25">
    <source>
        <dbReference type="Ensembl" id="ENSBGRP00000033950.1"/>
    </source>
</evidence>
<evidence type="ECO:0000256" key="19">
    <source>
        <dbReference type="ARBA" id="ARBA00040437"/>
    </source>
</evidence>
<keyword evidence="16" id="KW-0675">Receptor</keyword>
<feature type="domain" description="Cytochrome b5 heme-binding" evidence="24">
    <location>
        <begin position="108"/>
        <end position="206"/>
    </location>
</feature>
<keyword evidence="3" id="KW-0964">Secreted</keyword>
<proteinExistence type="inferred from homology"/>
<sequence length="215" mass="23904">MEGWEKVKAGEMELVFGSHQVAEKTLHRARQSQAAIMAAEDVAATGADTSELESGGLLQEIFTSPLNLLLLGLCIFLLYKIVRGDQPAASDSDDDEPPPLPRLKRRDFTPAELRRFDGVQDPRILMAINGKVFDVTKGRKFYGPEGPYGVFAGRDASRGLATFCLDKEALKDEYDDLSDLTPAQQETLSDWDSQFTFKYHHVGKLLKDGEEPGRR</sequence>
<comment type="function">
    <text evidence="20">Component of a progesterone-binding protein complex. Binds progesterone. Has many reported cellular functions (heme homeostasis, interaction with CYPs). Required for the maintenance of uterine histoarchitecture and normal female reproductive lifespan. Intracellular heme chaperone. Regulates heme synthesis via interactions with FECH and acts as a heme donor for at least some hemoproteins. Forms a ternary complex with TMEM97 receptor and low density lipid receptor/LDLR, which increases LDLR-mediated LDL lipoprotein internalization.</text>
</comment>
<keyword evidence="6" id="KW-0812">Transmembrane</keyword>
<evidence type="ECO:0000256" key="5">
    <source>
        <dbReference type="ARBA" id="ARBA00022665"/>
    </source>
</evidence>
<dbReference type="Proteomes" id="UP000694520">
    <property type="component" value="Chromosome X"/>
</dbReference>
<organism evidence="25 26">
    <name type="scientific">Bos mutus grunniens</name>
    <name type="common">Wild yak</name>
    <name type="synonym">Bos grunniens</name>
    <dbReference type="NCBI Taxonomy" id="30521"/>
    <lineage>
        <taxon>Eukaryota</taxon>
        <taxon>Metazoa</taxon>
        <taxon>Chordata</taxon>
        <taxon>Craniata</taxon>
        <taxon>Vertebrata</taxon>
        <taxon>Euteleostomi</taxon>
        <taxon>Mammalia</taxon>
        <taxon>Eutheria</taxon>
        <taxon>Laurasiatheria</taxon>
        <taxon>Artiodactyla</taxon>
        <taxon>Ruminantia</taxon>
        <taxon>Pecora</taxon>
        <taxon>Bovidae</taxon>
        <taxon>Bovinae</taxon>
        <taxon>Bos</taxon>
    </lineage>
</organism>
<evidence type="ECO:0000256" key="9">
    <source>
        <dbReference type="ARBA" id="ARBA00022824"/>
    </source>
</evidence>
<dbReference type="InterPro" id="IPR036400">
    <property type="entry name" value="Cyt_B5-like_heme/steroid_sf"/>
</dbReference>
<evidence type="ECO:0000256" key="1">
    <source>
        <dbReference type="ARBA" id="ARBA00004111"/>
    </source>
</evidence>
<dbReference type="GO" id="GO:0005576">
    <property type="term" value="C:extracellular region"/>
    <property type="evidence" value="ECO:0007669"/>
    <property type="project" value="UniProtKB-SubCell"/>
</dbReference>
<dbReference type="Gene3D" id="3.10.120.10">
    <property type="entry name" value="Cytochrome b5-like heme/steroid binding domain"/>
    <property type="match status" value="1"/>
</dbReference>
<dbReference type="GO" id="GO:0030868">
    <property type="term" value="C:smooth endoplasmic reticulum membrane"/>
    <property type="evidence" value="ECO:0007669"/>
    <property type="project" value="UniProtKB-SubCell"/>
</dbReference>
<dbReference type="PANTHER" id="PTHR10281">
    <property type="entry name" value="MEMBRANE-ASSOCIATED PROGESTERONE RECEPTOR COMPONENT-RELATED"/>
    <property type="match status" value="1"/>
</dbReference>
<dbReference type="SUPFAM" id="SSF55856">
    <property type="entry name" value="Cytochrome b5-like heme/steroid binding domain"/>
    <property type="match status" value="1"/>
</dbReference>
<gene>
    <name evidence="25" type="primary">PGRMC1</name>
</gene>
<evidence type="ECO:0000313" key="26">
    <source>
        <dbReference type="Proteomes" id="UP000694520"/>
    </source>
</evidence>
<keyword evidence="10" id="KW-0492">Microsome</keyword>
<keyword evidence="7" id="KW-0479">Metal-binding</keyword>
<dbReference type="AlphaFoldDB" id="A0A8B9YI07"/>
<dbReference type="GO" id="GO:0046872">
    <property type="term" value="F:metal ion binding"/>
    <property type="evidence" value="ECO:0007669"/>
    <property type="project" value="UniProtKB-KW"/>
</dbReference>
<accession>A0A8B9YI07</accession>
<dbReference type="SMART" id="SM01117">
    <property type="entry name" value="Cyt-b5"/>
    <property type="match status" value="1"/>
</dbReference>
<keyword evidence="11" id="KW-1133">Transmembrane helix</keyword>
<evidence type="ECO:0000256" key="17">
    <source>
        <dbReference type="ARBA" id="ARBA00037812"/>
    </source>
</evidence>
<evidence type="ECO:0000256" key="4">
    <source>
        <dbReference type="ARBA" id="ARBA00022553"/>
    </source>
</evidence>
<evidence type="ECO:0000256" key="8">
    <source>
        <dbReference type="ARBA" id="ARBA00022787"/>
    </source>
</evidence>
<dbReference type="GO" id="GO:0005496">
    <property type="term" value="F:steroid binding"/>
    <property type="evidence" value="ECO:0007669"/>
    <property type="project" value="UniProtKB-KW"/>
</dbReference>
<keyword evidence="14" id="KW-0496">Mitochondrion</keyword>
<keyword evidence="26" id="KW-1185">Reference proteome</keyword>
<keyword evidence="13" id="KW-0446">Lipid-binding</keyword>
<name>A0A8B9YI07_BOSMU</name>
<dbReference type="Pfam" id="PF00173">
    <property type="entry name" value="Cyt-b5"/>
    <property type="match status" value="1"/>
</dbReference>
<keyword evidence="15" id="KW-0472">Membrane</keyword>
<keyword evidence="4" id="KW-0597">Phosphoprotein</keyword>
<dbReference type="PANTHER" id="PTHR10281:SF23">
    <property type="entry name" value="MEMBRANE-ASSOCIATED PROGESTERONE RECEPTOR COMPONENT 1"/>
    <property type="match status" value="1"/>
</dbReference>
<evidence type="ECO:0000256" key="23">
    <source>
        <dbReference type="SAM" id="MobiDB-lite"/>
    </source>
</evidence>
<evidence type="ECO:0000256" key="22">
    <source>
        <dbReference type="ARBA" id="ARBA00064460"/>
    </source>
</evidence>
<evidence type="ECO:0000256" key="2">
    <source>
        <dbReference type="ARBA" id="ARBA00004613"/>
    </source>
</evidence>
<dbReference type="Ensembl" id="ENSBGRT00000039250.1">
    <property type="protein sequence ID" value="ENSBGRP00000033950.1"/>
    <property type="gene ID" value="ENSBGRG00000021264.1"/>
</dbReference>
<dbReference type="InterPro" id="IPR001199">
    <property type="entry name" value="Cyt_B5-like_heme/steroid-bd"/>
</dbReference>
<reference evidence="25" key="2">
    <citation type="submission" date="2025-08" db="UniProtKB">
        <authorList>
            <consortium name="Ensembl"/>
        </authorList>
    </citation>
    <scope>IDENTIFICATION</scope>
</reference>
<dbReference type="GeneTree" id="ENSGT00940000160619"/>
<comment type="similarity">
    <text evidence="18">Belongs to the cytochrome b5 family. MAPR subfamily.</text>
</comment>
<keyword evidence="12" id="KW-0408">Iron</keyword>
<evidence type="ECO:0000256" key="13">
    <source>
        <dbReference type="ARBA" id="ARBA00023121"/>
    </source>
</evidence>
<reference evidence="25" key="1">
    <citation type="submission" date="2019-05" db="EMBL/GenBank/DDBJ databases">
        <authorList>
            <person name="Zhang S."/>
            <person name="Liu J."/>
        </authorList>
    </citation>
    <scope>NUCLEOTIDE SEQUENCE [LARGE SCALE GENOMIC DNA]</scope>
</reference>
<dbReference type="FunFam" id="3.10.120.10:FF:000003">
    <property type="entry name" value="membrane-associated progesterone receptor component 1"/>
    <property type="match status" value="1"/>
</dbReference>
<dbReference type="GO" id="GO:0005741">
    <property type="term" value="C:mitochondrial outer membrane"/>
    <property type="evidence" value="ECO:0007669"/>
    <property type="project" value="UniProtKB-SubCell"/>
</dbReference>
<evidence type="ECO:0000256" key="12">
    <source>
        <dbReference type="ARBA" id="ARBA00023004"/>
    </source>
</evidence>
<evidence type="ECO:0000256" key="3">
    <source>
        <dbReference type="ARBA" id="ARBA00022525"/>
    </source>
</evidence>
<comment type="subcellular location">
    <subcellularLocation>
        <location evidence="1">Microsome membrane</location>
        <topology evidence="1">Single-pass membrane protein</topology>
    </subcellularLocation>
    <subcellularLocation>
        <location evidence="17">Mitochondrion outer membrane</location>
        <topology evidence="17">Single-pass membrane protein</topology>
        <orientation evidence="17">Extracellular side</orientation>
    </subcellularLocation>
    <subcellularLocation>
        <location evidence="2">Secreted</location>
    </subcellularLocation>
    <subcellularLocation>
        <location evidence="21">Smooth endoplasmic reticulum membrane</location>
        <topology evidence="21">Single-pass membrane protein</topology>
    </subcellularLocation>
</comment>
<reference evidence="25" key="3">
    <citation type="submission" date="2025-09" db="UniProtKB">
        <authorList>
            <consortium name="Ensembl"/>
        </authorList>
    </citation>
    <scope>IDENTIFICATION</scope>
</reference>
<evidence type="ECO:0000256" key="21">
    <source>
        <dbReference type="ARBA" id="ARBA00060377"/>
    </source>
</evidence>
<evidence type="ECO:0000259" key="24">
    <source>
        <dbReference type="SMART" id="SM01117"/>
    </source>
</evidence>
<protein>
    <recommendedName>
        <fullName evidence="19">Membrane-associated progesterone receptor component 1</fullName>
    </recommendedName>
</protein>
<evidence type="ECO:0000256" key="7">
    <source>
        <dbReference type="ARBA" id="ARBA00022723"/>
    </source>
</evidence>
<evidence type="ECO:0000256" key="14">
    <source>
        <dbReference type="ARBA" id="ARBA00023128"/>
    </source>
</evidence>
<evidence type="ECO:0000256" key="11">
    <source>
        <dbReference type="ARBA" id="ARBA00022989"/>
    </source>
</evidence>
<evidence type="ECO:0000256" key="6">
    <source>
        <dbReference type="ARBA" id="ARBA00022692"/>
    </source>
</evidence>
<evidence type="ECO:0000256" key="18">
    <source>
        <dbReference type="ARBA" id="ARBA00038357"/>
    </source>
</evidence>
<comment type="subunit">
    <text evidence="22">Homodimer. Forms stable homodimer through hydrophobic heme-heme stacking interactions. Interacts with FECH; the interaction results in decreased FECH activity. Interacts with EGFR, CYP1A1 and CYP3A4; the interactions require PGRMC1 homodimerization. Interacts with TMEM97 and LDLR; the interaction increases LDL internalization.</text>
</comment>
<keyword evidence="9" id="KW-0256">Endoplasmic reticulum</keyword>
<dbReference type="InterPro" id="IPR050577">
    <property type="entry name" value="MAPR/NEUFC/NENF-like"/>
</dbReference>
<evidence type="ECO:0000256" key="16">
    <source>
        <dbReference type="ARBA" id="ARBA00023170"/>
    </source>
</evidence>
<evidence type="ECO:0000256" key="10">
    <source>
        <dbReference type="ARBA" id="ARBA00022848"/>
    </source>
</evidence>
<evidence type="ECO:0000256" key="15">
    <source>
        <dbReference type="ARBA" id="ARBA00023136"/>
    </source>
</evidence>
<keyword evidence="5" id="KW-0754">Steroid-binding</keyword>
<feature type="region of interest" description="Disordered" evidence="23">
    <location>
        <begin position="86"/>
        <end position="107"/>
    </location>
</feature>